<dbReference type="InterPro" id="IPR009061">
    <property type="entry name" value="DNA-bd_dom_put_sf"/>
</dbReference>
<name>A0A1E7NFD5_KITAU</name>
<dbReference type="PANTHER" id="PTHR30204">
    <property type="entry name" value="REDOX-CYCLING DRUG-SENSING TRANSCRIPTIONAL ACTIVATOR SOXR"/>
    <property type="match status" value="1"/>
</dbReference>
<dbReference type="GO" id="GO:0046872">
    <property type="term" value="F:metal ion binding"/>
    <property type="evidence" value="ECO:0007669"/>
    <property type="project" value="InterPro"/>
</dbReference>
<keyword evidence="4" id="KW-1185">Reference proteome</keyword>
<accession>A0A1E7NFD5</accession>
<dbReference type="Gene3D" id="1.10.1240.10">
    <property type="entry name" value="Methionine synthase domain"/>
    <property type="match status" value="1"/>
</dbReference>
<dbReference type="InterPro" id="IPR003759">
    <property type="entry name" value="Cbl-bd_cap"/>
</dbReference>
<dbReference type="InterPro" id="IPR036594">
    <property type="entry name" value="Meth_synthase_dom"/>
</dbReference>
<protein>
    <submittedName>
        <fullName evidence="3">Transcriptional regulator</fullName>
    </submittedName>
</protein>
<dbReference type="SMART" id="SM00422">
    <property type="entry name" value="HTH_MERR"/>
    <property type="match status" value="1"/>
</dbReference>
<dbReference type="PROSITE" id="PS50937">
    <property type="entry name" value="HTH_MERR_2"/>
    <property type="match status" value="1"/>
</dbReference>
<comment type="caution">
    <text evidence="3">The sequence shown here is derived from an EMBL/GenBank/DDBJ whole genome shotgun (WGS) entry which is preliminary data.</text>
</comment>
<dbReference type="Proteomes" id="UP000037395">
    <property type="component" value="Unassembled WGS sequence"/>
</dbReference>
<dbReference type="CDD" id="cd01104">
    <property type="entry name" value="HTH_MlrA-CarA"/>
    <property type="match status" value="1"/>
</dbReference>
<dbReference type="Gene3D" id="1.10.1660.10">
    <property type="match status" value="1"/>
</dbReference>
<dbReference type="GO" id="GO:0031419">
    <property type="term" value="F:cobalamin binding"/>
    <property type="evidence" value="ECO:0007669"/>
    <property type="project" value="InterPro"/>
</dbReference>
<dbReference type="SUPFAM" id="SSF52242">
    <property type="entry name" value="Cobalamin (vitamin B12)-binding domain"/>
    <property type="match status" value="1"/>
</dbReference>
<dbReference type="AlphaFoldDB" id="A0A1E7NFD5"/>
<evidence type="ECO:0000313" key="4">
    <source>
        <dbReference type="Proteomes" id="UP000037395"/>
    </source>
</evidence>
<dbReference type="Pfam" id="PF13411">
    <property type="entry name" value="MerR_1"/>
    <property type="match status" value="1"/>
</dbReference>
<organism evidence="3 4">
    <name type="scientific">Kitasatospora aureofaciens</name>
    <name type="common">Streptomyces aureofaciens</name>
    <dbReference type="NCBI Taxonomy" id="1894"/>
    <lineage>
        <taxon>Bacteria</taxon>
        <taxon>Bacillati</taxon>
        <taxon>Actinomycetota</taxon>
        <taxon>Actinomycetes</taxon>
        <taxon>Kitasatosporales</taxon>
        <taxon>Streptomycetaceae</taxon>
        <taxon>Kitasatospora</taxon>
    </lineage>
</organism>
<dbReference type="SUPFAM" id="SSF46955">
    <property type="entry name" value="Putative DNA-binding domain"/>
    <property type="match status" value="1"/>
</dbReference>
<proteinExistence type="predicted"/>
<evidence type="ECO:0000259" key="2">
    <source>
        <dbReference type="PROSITE" id="PS50937"/>
    </source>
</evidence>
<dbReference type="InterPro" id="IPR036724">
    <property type="entry name" value="Cobalamin-bd_sf"/>
</dbReference>
<gene>
    <name evidence="3" type="ORF">HS99_0001130</name>
</gene>
<evidence type="ECO:0000256" key="1">
    <source>
        <dbReference type="ARBA" id="ARBA00023125"/>
    </source>
</evidence>
<dbReference type="EMBL" id="JPRF03000001">
    <property type="protein sequence ID" value="OEV39345.1"/>
    <property type="molecule type" value="Genomic_DNA"/>
</dbReference>
<dbReference type="Pfam" id="PF02607">
    <property type="entry name" value="B12-binding_2"/>
    <property type="match status" value="1"/>
</dbReference>
<keyword evidence="1" id="KW-0238">DNA-binding</keyword>
<dbReference type="InterPro" id="IPR047057">
    <property type="entry name" value="MerR_fam"/>
</dbReference>
<dbReference type="InterPro" id="IPR000551">
    <property type="entry name" value="MerR-type_HTH_dom"/>
</dbReference>
<reference evidence="3" key="1">
    <citation type="submission" date="2016-08" db="EMBL/GenBank/DDBJ databases">
        <title>Sequencing, Assembly and Comparative Genomics of S. aureofaciens ATCC 10762.</title>
        <authorList>
            <person name="Gradnigo J.S."/>
            <person name="Johnson N."/>
            <person name="Somerville G.A."/>
        </authorList>
    </citation>
    <scope>NUCLEOTIDE SEQUENCE [LARGE SCALE GENOMIC DNA]</scope>
    <source>
        <strain evidence="3">ATCC 10762</strain>
    </source>
</reference>
<dbReference type="PANTHER" id="PTHR30204:SF97">
    <property type="entry name" value="MERR FAMILY REGULATORY PROTEIN"/>
    <property type="match status" value="1"/>
</dbReference>
<dbReference type="GO" id="GO:0003677">
    <property type="term" value="F:DNA binding"/>
    <property type="evidence" value="ECO:0007669"/>
    <property type="project" value="UniProtKB-KW"/>
</dbReference>
<feature type="domain" description="HTH merR-type" evidence="2">
    <location>
        <begin position="11"/>
        <end position="80"/>
    </location>
</feature>
<evidence type="ECO:0000313" key="3">
    <source>
        <dbReference type="EMBL" id="OEV39345.1"/>
    </source>
</evidence>
<dbReference type="RefSeq" id="WP_030555992.1">
    <property type="nucleotide sequence ID" value="NZ_JBIWMM010000008.1"/>
</dbReference>
<sequence>MTAPPAPAPAGLTTGALGRRLGVSPTTIRSWERRYGIGPAHRDPGRHRRWEPADVAVLEEMCRLMARGVTPAEAARVALAGAGSTLPTVRTGTASGGNTLRVGTVRPECRGLARAAVRLDAPEMALILRRNVDELGPVTAWTEVMTPALRAVGRKWATEGERYVEVEHLLSWHVSAALRRAAEQVRPQTGPAALLAGMPTELHSLALEALAAALTERGLPFRMFGAALPPDALLEAVRRTGPPAVLLWSQATRTADRALVERVVSTAWGPQGARTRPVVLVAGPGWAGSRRPPGTLRPRDLTTALHLLEGLLR</sequence>
<dbReference type="Gene3D" id="3.40.50.280">
    <property type="entry name" value="Cobalamin-binding domain"/>
    <property type="match status" value="1"/>
</dbReference>
<dbReference type="GO" id="GO:0003700">
    <property type="term" value="F:DNA-binding transcription factor activity"/>
    <property type="evidence" value="ECO:0007669"/>
    <property type="project" value="InterPro"/>
</dbReference>